<proteinExistence type="predicted"/>
<reference evidence="1" key="1">
    <citation type="submission" date="2022-11" db="EMBL/GenBank/DDBJ databases">
        <title>Centuries of genome instability and evolution in soft-shell clam transmissible cancer (bioRxiv).</title>
        <authorList>
            <person name="Hart S.F.M."/>
            <person name="Yonemitsu M.A."/>
            <person name="Giersch R.M."/>
            <person name="Beal B.F."/>
            <person name="Arriagada G."/>
            <person name="Davis B.W."/>
            <person name="Ostrander E.A."/>
            <person name="Goff S.P."/>
            <person name="Metzger M.J."/>
        </authorList>
    </citation>
    <scope>NUCLEOTIDE SEQUENCE</scope>
    <source>
        <strain evidence="1">MELC-2E11</strain>
        <tissue evidence="1">Siphon/mantle</tissue>
    </source>
</reference>
<evidence type="ECO:0000313" key="1">
    <source>
        <dbReference type="EMBL" id="WAR23535.1"/>
    </source>
</evidence>
<accession>A0ABY7FN97</accession>
<gene>
    <name evidence="1" type="ORF">MAR_037204</name>
    <name evidence="2" type="ORF">MAR_037242</name>
</gene>
<dbReference type="EMBL" id="CP111024">
    <property type="protein sequence ID" value="WAR23535.1"/>
    <property type="molecule type" value="Genomic_DNA"/>
</dbReference>
<organism evidence="1 3">
    <name type="scientific">Mya arenaria</name>
    <name type="common">Soft-shell clam</name>
    <dbReference type="NCBI Taxonomy" id="6604"/>
    <lineage>
        <taxon>Eukaryota</taxon>
        <taxon>Metazoa</taxon>
        <taxon>Spiralia</taxon>
        <taxon>Lophotrochozoa</taxon>
        <taxon>Mollusca</taxon>
        <taxon>Bivalvia</taxon>
        <taxon>Autobranchia</taxon>
        <taxon>Heteroconchia</taxon>
        <taxon>Euheterodonta</taxon>
        <taxon>Imparidentia</taxon>
        <taxon>Neoheterodontei</taxon>
        <taxon>Myida</taxon>
        <taxon>Myoidea</taxon>
        <taxon>Myidae</taxon>
        <taxon>Mya</taxon>
    </lineage>
</organism>
<evidence type="ECO:0000313" key="2">
    <source>
        <dbReference type="EMBL" id="WAR23573.1"/>
    </source>
</evidence>
<keyword evidence="3" id="KW-1185">Reference proteome</keyword>
<feature type="non-terminal residue" evidence="1">
    <location>
        <position position="161"/>
    </location>
</feature>
<feature type="non-terminal residue" evidence="1">
    <location>
        <position position="1"/>
    </location>
</feature>
<protein>
    <submittedName>
        <fullName evidence="1">Uncharacterized protein</fullName>
    </submittedName>
</protein>
<sequence>SLEDVIVVDECFHAQKEKPCQSQLLDYLVSPQDILKIPFDQDVKDVIGRTFRLPATKTIGELESLDWKSDHVQMIDFVGINEIIVTALDKFCEVAYIAVPEEEVPELKRRALSLPDQKPFVDMACKSFKNLLLTEEERSRLEKIVWLEEKYFDDVQASRLP</sequence>
<evidence type="ECO:0000313" key="3">
    <source>
        <dbReference type="Proteomes" id="UP001164746"/>
    </source>
</evidence>
<dbReference type="Proteomes" id="UP001164746">
    <property type="component" value="Chromosome 13"/>
</dbReference>
<name>A0ABY7FN97_MYAAR</name>
<dbReference type="EMBL" id="CP111024">
    <property type="protein sequence ID" value="WAR23573.1"/>
    <property type="molecule type" value="Genomic_DNA"/>
</dbReference>